<evidence type="ECO:0000256" key="1">
    <source>
        <dbReference type="SAM" id="MobiDB-lite"/>
    </source>
</evidence>
<sequence length="100" mass="10879">MSRQLCSGHSYNTLKEPQVPKQKTWQCKTTGAKTNANKQALETNSKQLIVPKEEEQLTFGMTPGEETPGESIHIVGTGKCQGVALIGNNAVKLSLCHNLE</sequence>
<organism evidence="2 3">
    <name type="scientific">Rhizoctonia solani</name>
    <dbReference type="NCBI Taxonomy" id="456999"/>
    <lineage>
        <taxon>Eukaryota</taxon>
        <taxon>Fungi</taxon>
        <taxon>Dikarya</taxon>
        <taxon>Basidiomycota</taxon>
        <taxon>Agaricomycotina</taxon>
        <taxon>Agaricomycetes</taxon>
        <taxon>Cantharellales</taxon>
        <taxon>Ceratobasidiaceae</taxon>
        <taxon>Rhizoctonia</taxon>
    </lineage>
</organism>
<reference evidence="2" key="1">
    <citation type="submission" date="2020-05" db="EMBL/GenBank/DDBJ databases">
        <title>Evolutionary and genomic comparisons of hybrid uninucleate and nonhybrid Rhizoctonia fungi.</title>
        <authorList>
            <person name="Li C."/>
            <person name="Chen X."/>
        </authorList>
    </citation>
    <scope>NUCLEOTIDE SEQUENCE</scope>
    <source>
        <strain evidence="2">AG-1 IA</strain>
    </source>
</reference>
<proteinExistence type="predicted"/>
<evidence type="ECO:0000313" key="2">
    <source>
        <dbReference type="EMBL" id="QRW21938.1"/>
    </source>
</evidence>
<dbReference type="GeneID" id="67031804"/>
<dbReference type="Proteomes" id="UP000650533">
    <property type="component" value="Chromosome 8"/>
</dbReference>
<evidence type="ECO:0000313" key="3">
    <source>
        <dbReference type="Proteomes" id="UP000650533"/>
    </source>
</evidence>
<feature type="region of interest" description="Disordered" evidence="1">
    <location>
        <begin position="1"/>
        <end position="27"/>
    </location>
</feature>
<dbReference type="KEGG" id="rsx:RhiXN_09525"/>
<name>A0A8H8P156_9AGAM</name>
<dbReference type="RefSeq" id="XP_043182175.1">
    <property type="nucleotide sequence ID" value="XM_043329341.1"/>
</dbReference>
<dbReference type="AlphaFoldDB" id="A0A8H8P156"/>
<accession>A0A8H8P156</accession>
<protein>
    <submittedName>
        <fullName evidence="2">Uncharacterized protein</fullName>
    </submittedName>
</protein>
<gene>
    <name evidence="2" type="ORF">RhiXN_09525</name>
</gene>
<dbReference type="EMBL" id="CP059665">
    <property type="protein sequence ID" value="QRW21938.1"/>
    <property type="molecule type" value="Genomic_DNA"/>
</dbReference>